<dbReference type="PROSITE" id="PS50222">
    <property type="entry name" value="EF_HAND_2"/>
    <property type="match status" value="4"/>
</dbReference>
<dbReference type="Gene3D" id="1.50.40.10">
    <property type="entry name" value="Mitochondrial carrier domain"/>
    <property type="match status" value="1"/>
</dbReference>
<feature type="region of interest" description="Disordered" evidence="15">
    <location>
        <begin position="526"/>
        <end position="592"/>
    </location>
</feature>
<dbReference type="GO" id="GO:0005743">
    <property type="term" value="C:mitochondrial inner membrane"/>
    <property type="evidence" value="ECO:0007669"/>
    <property type="project" value="UniProtKB-SubCell"/>
</dbReference>
<evidence type="ECO:0000256" key="13">
    <source>
        <dbReference type="ARBA" id="ARBA00023136"/>
    </source>
</evidence>
<evidence type="ECO:0000256" key="4">
    <source>
        <dbReference type="ARBA" id="ARBA00021935"/>
    </source>
</evidence>
<dbReference type="GO" id="GO:0055085">
    <property type="term" value="P:transmembrane transport"/>
    <property type="evidence" value="ECO:0007669"/>
    <property type="project" value="InterPro"/>
</dbReference>
<name>A0A1Y6LU30_ZYMTR</name>
<keyword evidence="7" id="KW-0479">Metal-binding</keyword>
<dbReference type="SMART" id="SM00054">
    <property type="entry name" value="EFh"/>
    <property type="match status" value="4"/>
</dbReference>
<dbReference type="PANTHER" id="PTHR24089">
    <property type="entry name" value="SOLUTE CARRIER FAMILY 25"/>
    <property type="match status" value="1"/>
</dbReference>
<protein>
    <recommendedName>
        <fullName evidence="4">Mitochondrial thiamine pyrophosphate carrier 1</fullName>
    </recommendedName>
</protein>
<evidence type="ECO:0000256" key="10">
    <source>
        <dbReference type="ARBA" id="ARBA00022837"/>
    </source>
</evidence>
<evidence type="ECO:0000256" key="16">
    <source>
        <dbReference type="SAM" id="Phobius"/>
    </source>
</evidence>
<comment type="function">
    <text evidence="1">Mitochondrial transporter that mediates uptake of thiamine pyrophosphate (ThPP) into mitochondria.</text>
</comment>
<feature type="transmembrane region" description="Helical" evidence="16">
    <location>
        <begin position="831"/>
        <end position="851"/>
    </location>
</feature>
<keyword evidence="13 14" id="KW-0472">Membrane</keyword>
<dbReference type="SUPFAM" id="SSF56784">
    <property type="entry name" value="HAD-like"/>
    <property type="match status" value="1"/>
</dbReference>
<dbReference type="EMBL" id="LT882684">
    <property type="protein sequence ID" value="SMY27885.1"/>
    <property type="molecule type" value="Genomic_DNA"/>
</dbReference>
<dbReference type="InterPro" id="IPR006439">
    <property type="entry name" value="HAD-SF_hydro_IA"/>
</dbReference>
<dbReference type="InterPro" id="IPR023214">
    <property type="entry name" value="HAD_sf"/>
</dbReference>
<dbReference type="FunFam" id="1.50.40.10:FF:000016">
    <property type="entry name" value="Solute carrier family 25 member 23"/>
    <property type="match status" value="1"/>
</dbReference>
<dbReference type="SUPFAM" id="SSF103506">
    <property type="entry name" value="Mitochondrial carrier"/>
    <property type="match status" value="1"/>
</dbReference>
<feature type="transmembrane region" description="Helical" evidence="16">
    <location>
        <begin position="779"/>
        <end position="797"/>
    </location>
</feature>
<dbReference type="InterPro" id="IPR002067">
    <property type="entry name" value="MCP"/>
</dbReference>
<dbReference type="Gene3D" id="1.10.238.10">
    <property type="entry name" value="EF-hand"/>
    <property type="match status" value="1"/>
</dbReference>
<dbReference type="PROSITE" id="PS50920">
    <property type="entry name" value="SOLCAR"/>
    <property type="match status" value="3"/>
</dbReference>
<comment type="subcellular location">
    <subcellularLocation>
        <location evidence="2">Mitochondrion inner membrane</location>
        <topology evidence="2">Multi-pass membrane protein</topology>
    </subcellularLocation>
</comment>
<dbReference type="NCBIfam" id="TIGR01509">
    <property type="entry name" value="HAD-SF-IA-v3"/>
    <property type="match status" value="1"/>
</dbReference>
<feature type="repeat" description="Solcar" evidence="14">
    <location>
        <begin position="828"/>
        <end position="917"/>
    </location>
</feature>
<feature type="domain" description="EF-hand" evidence="17">
    <location>
        <begin position="399"/>
        <end position="434"/>
    </location>
</feature>
<keyword evidence="10" id="KW-0106">Calcium</keyword>
<evidence type="ECO:0000256" key="8">
    <source>
        <dbReference type="ARBA" id="ARBA00022737"/>
    </source>
</evidence>
<dbReference type="SFLD" id="SFLDG01129">
    <property type="entry name" value="C1.5:_HAD__Beta-PGM__Phosphata"/>
    <property type="match status" value="1"/>
</dbReference>
<keyword evidence="12" id="KW-0496">Mitochondrion</keyword>
<dbReference type="PRINTS" id="PR00926">
    <property type="entry name" value="MITOCARRIER"/>
</dbReference>
<evidence type="ECO:0000256" key="11">
    <source>
        <dbReference type="ARBA" id="ARBA00022989"/>
    </source>
</evidence>
<dbReference type="InterPro" id="IPR036412">
    <property type="entry name" value="HAD-like_sf"/>
</dbReference>
<dbReference type="Pfam" id="PF00153">
    <property type="entry name" value="Mito_carr"/>
    <property type="match status" value="3"/>
</dbReference>
<reference evidence="18 19" key="1">
    <citation type="submission" date="2016-10" db="EMBL/GenBank/DDBJ databases">
        <authorList>
            <person name="Varghese N."/>
        </authorList>
    </citation>
    <scope>NUCLEOTIDE SEQUENCE [LARGE SCALE GENOMIC DNA]</scope>
</reference>
<dbReference type="AlphaFoldDB" id="A0A1Y6LU30"/>
<dbReference type="SUPFAM" id="SSF47473">
    <property type="entry name" value="EF-hand"/>
    <property type="match status" value="1"/>
</dbReference>
<keyword evidence="8" id="KW-0677">Repeat</keyword>
<comment type="similarity">
    <text evidence="3">Belongs to the mitochondrial carrier (TC 2.A.29) family.</text>
</comment>
<evidence type="ECO:0000256" key="6">
    <source>
        <dbReference type="ARBA" id="ARBA00022692"/>
    </source>
</evidence>
<evidence type="ECO:0000256" key="7">
    <source>
        <dbReference type="ARBA" id="ARBA00022723"/>
    </source>
</evidence>
<evidence type="ECO:0000256" key="5">
    <source>
        <dbReference type="ARBA" id="ARBA00022448"/>
    </source>
</evidence>
<evidence type="ECO:0000256" key="12">
    <source>
        <dbReference type="ARBA" id="ARBA00023128"/>
    </source>
</evidence>
<dbReference type="Pfam" id="PF13499">
    <property type="entry name" value="EF-hand_7"/>
    <property type="match status" value="2"/>
</dbReference>
<dbReference type="InterPro" id="IPR023198">
    <property type="entry name" value="PGP-like_dom2"/>
</dbReference>
<keyword evidence="11 16" id="KW-1133">Transmembrane helix</keyword>
<keyword evidence="9" id="KW-0999">Mitochondrion inner membrane</keyword>
<feature type="domain" description="EF-hand" evidence="17">
    <location>
        <begin position="435"/>
        <end position="470"/>
    </location>
</feature>
<evidence type="ECO:0000256" key="2">
    <source>
        <dbReference type="ARBA" id="ARBA00004448"/>
    </source>
</evidence>
<evidence type="ECO:0000256" key="15">
    <source>
        <dbReference type="SAM" id="MobiDB-lite"/>
    </source>
</evidence>
<proteinExistence type="inferred from homology"/>
<dbReference type="Pfam" id="PF00702">
    <property type="entry name" value="Hydrolase"/>
    <property type="match status" value="1"/>
</dbReference>
<keyword evidence="6 14" id="KW-0812">Transmembrane</keyword>
<dbReference type="InterPro" id="IPR018247">
    <property type="entry name" value="EF_Hand_1_Ca_BS"/>
</dbReference>
<dbReference type="GO" id="GO:0016791">
    <property type="term" value="F:phosphatase activity"/>
    <property type="evidence" value="ECO:0007669"/>
    <property type="project" value="UniProtKB-ARBA"/>
</dbReference>
<sequence length="921" mass="101194">MAPSKDLPAIRACLFDMDGLLIDSEDKYTICTNEVLKRYGKPELPWHIKAQMQGRPGPSAGKIFQDWAQLPVQREEYMAQVNESQRKHFPTCKPLPGVPELLSTLARRTDPPVSIALATSSHKGNFELKTGHMAELFDVFEQEHRVLGDDERIPAGRGKPAPDIYLLALETINARLRREGKKEIAPAECLVFEDSVPGVESGRRAGMQVVWCPHPGLLNEYKGREEEVLAGLTGEMKELGEKMPAPGAIGDGWARLYSSLEGFPYADYGLQVKDGEKFGDHRSFAIVSLKQYDVQPPSPQSGTLPNTRNEGEIAPLPLRLAAMDGESQAQRDARLSQLWRKLDTRKNGTLDYADLKRGLDGMNHPLKDADALIKDMLRACDIDHDGHITFEEFSRFCTQTEKELWQLFQSIDRDHSGKLDKAELSMAFERAGVAVSNARLDRFFNYIDKDRDGTIDFSEWRDFLLFIPTNSPGLKAVFSYYQSTSKLTSEGDVQLSDEAIQGLGTILHFLNNALFGAITQLVKPPGAATTTSNGPVPMWDGSQNKPQLHIPDEDDDNAIGDDPYIPLKPARRKSDEPGQLAPDGQQLQQGKDKKEVKLMDFVPHIGYFLAGGLSGITSRTATAPLDRLKVYLIAQTGPADEAVKAVKHGNATAAAKHGARTLWIACKDLWAAGGMRSLFAGNGLNVIKVMPESSVKFGAYEASKRAIANLEGHGDPKRIASASMFAAGGTAGMIAQAAVYPLDTLKFQMQCETVAGGEHGNRLIFSTARKLWNKGGIQAFYRGLPMGLIGMFPYAAIDLSVFETLKKKLIARNRRLHPNVKHDEDALPGNFYLALMGGFSGAIGASAVYPINLLRTRLQSQGTVGHPRTYTGIGDVTRQTLKGEGVRGLFKGLTPNLFKVVPAVSITYVVYENTKKALHLQ</sequence>
<evidence type="ECO:0000259" key="17">
    <source>
        <dbReference type="PROSITE" id="PS50222"/>
    </source>
</evidence>
<dbReference type="Gene3D" id="3.40.50.1000">
    <property type="entry name" value="HAD superfamily/HAD-like"/>
    <property type="match status" value="1"/>
</dbReference>
<evidence type="ECO:0000313" key="19">
    <source>
        <dbReference type="Proteomes" id="UP000215453"/>
    </source>
</evidence>
<feature type="repeat" description="Solcar" evidence="14">
    <location>
        <begin position="602"/>
        <end position="706"/>
    </location>
</feature>
<dbReference type="GO" id="GO:0005509">
    <property type="term" value="F:calcium ion binding"/>
    <property type="evidence" value="ECO:0007669"/>
    <property type="project" value="InterPro"/>
</dbReference>
<evidence type="ECO:0000256" key="9">
    <source>
        <dbReference type="ARBA" id="ARBA00022792"/>
    </source>
</evidence>
<dbReference type="Proteomes" id="UP000215453">
    <property type="component" value="Chromosome 9"/>
</dbReference>
<evidence type="ECO:0000256" key="14">
    <source>
        <dbReference type="PROSITE-ProRule" id="PRU00282"/>
    </source>
</evidence>
<keyword evidence="5" id="KW-0813">Transport</keyword>
<gene>
    <name evidence="18" type="ORF">ZT1A5_G9330</name>
</gene>
<feature type="repeat" description="Solcar" evidence="14">
    <location>
        <begin position="719"/>
        <end position="808"/>
    </location>
</feature>
<dbReference type="FunFam" id="3.40.50.1000:FF:000131">
    <property type="entry name" value="HAD superfamily hydrolase, putative"/>
    <property type="match status" value="1"/>
</dbReference>
<dbReference type="Gene3D" id="1.10.150.240">
    <property type="entry name" value="Putative phosphatase, domain 2"/>
    <property type="match status" value="1"/>
</dbReference>
<dbReference type="PROSITE" id="PS00018">
    <property type="entry name" value="EF_HAND_1"/>
    <property type="match status" value="2"/>
</dbReference>
<evidence type="ECO:0000256" key="1">
    <source>
        <dbReference type="ARBA" id="ARBA00002238"/>
    </source>
</evidence>
<dbReference type="InterPro" id="IPR018108">
    <property type="entry name" value="MCP_transmembrane"/>
</dbReference>
<feature type="domain" description="EF-hand" evidence="17">
    <location>
        <begin position="330"/>
        <end position="365"/>
    </location>
</feature>
<dbReference type="SFLD" id="SFLDS00003">
    <property type="entry name" value="Haloacid_Dehalogenase"/>
    <property type="match status" value="1"/>
</dbReference>
<evidence type="ECO:0000256" key="3">
    <source>
        <dbReference type="ARBA" id="ARBA00006375"/>
    </source>
</evidence>
<accession>A0A1Y6LU30</accession>
<dbReference type="FunFam" id="1.10.150.240:FF:000001">
    <property type="entry name" value="Haloacid dehalogenase-like hydrolase domain"/>
    <property type="match status" value="1"/>
</dbReference>
<feature type="transmembrane region" description="Helical" evidence="16">
    <location>
        <begin position="719"/>
        <end position="740"/>
    </location>
</feature>
<feature type="domain" description="EF-hand" evidence="17">
    <location>
        <begin position="368"/>
        <end position="398"/>
    </location>
</feature>
<dbReference type="InterPro" id="IPR011992">
    <property type="entry name" value="EF-hand-dom_pair"/>
</dbReference>
<dbReference type="InterPro" id="IPR023395">
    <property type="entry name" value="MCP_dom_sf"/>
</dbReference>
<organism evidence="18 19">
    <name type="scientific">Zymoseptoria tritici ST99CH_1A5</name>
    <dbReference type="NCBI Taxonomy" id="1276529"/>
    <lineage>
        <taxon>Eukaryota</taxon>
        <taxon>Fungi</taxon>
        <taxon>Dikarya</taxon>
        <taxon>Ascomycota</taxon>
        <taxon>Pezizomycotina</taxon>
        <taxon>Dothideomycetes</taxon>
        <taxon>Dothideomycetidae</taxon>
        <taxon>Mycosphaerellales</taxon>
        <taxon>Mycosphaerellaceae</taxon>
        <taxon>Zymoseptoria</taxon>
    </lineage>
</organism>
<evidence type="ECO:0000313" key="18">
    <source>
        <dbReference type="EMBL" id="SMY27885.1"/>
    </source>
</evidence>
<dbReference type="InterPro" id="IPR002048">
    <property type="entry name" value="EF_hand_dom"/>
</dbReference>